<keyword evidence="2" id="KW-1185">Reference proteome</keyword>
<accession>A0A0C9WRP9</accession>
<reference evidence="2" key="2">
    <citation type="submission" date="2015-01" db="EMBL/GenBank/DDBJ databases">
        <title>Evolutionary Origins and Diversification of the Mycorrhizal Mutualists.</title>
        <authorList>
            <consortium name="DOE Joint Genome Institute"/>
            <consortium name="Mycorrhizal Genomics Consortium"/>
            <person name="Kohler A."/>
            <person name="Kuo A."/>
            <person name="Nagy L.G."/>
            <person name="Floudas D."/>
            <person name="Copeland A."/>
            <person name="Barry K.W."/>
            <person name="Cichocki N."/>
            <person name="Veneault-Fourrey C."/>
            <person name="LaButti K."/>
            <person name="Lindquist E.A."/>
            <person name="Lipzen A."/>
            <person name="Lundell T."/>
            <person name="Morin E."/>
            <person name="Murat C."/>
            <person name="Riley R."/>
            <person name="Ohm R."/>
            <person name="Sun H."/>
            <person name="Tunlid A."/>
            <person name="Henrissat B."/>
            <person name="Grigoriev I.V."/>
            <person name="Hibbett D.S."/>
            <person name="Martin F."/>
        </authorList>
    </citation>
    <scope>NUCLEOTIDE SEQUENCE [LARGE SCALE GENOMIC DNA]</scope>
    <source>
        <strain evidence="2">LaAM-08-1</strain>
    </source>
</reference>
<dbReference type="HOGENOM" id="CLU_2400019_0_0_1"/>
<reference evidence="1 2" key="1">
    <citation type="submission" date="2014-04" db="EMBL/GenBank/DDBJ databases">
        <authorList>
            <consortium name="DOE Joint Genome Institute"/>
            <person name="Kuo A."/>
            <person name="Kohler A."/>
            <person name="Nagy L.G."/>
            <person name="Floudas D."/>
            <person name="Copeland A."/>
            <person name="Barry K.W."/>
            <person name="Cichocki N."/>
            <person name="Veneault-Fourrey C."/>
            <person name="LaButti K."/>
            <person name="Lindquist E.A."/>
            <person name="Lipzen A."/>
            <person name="Lundell T."/>
            <person name="Morin E."/>
            <person name="Murat C."/>
            <person name="Sun H."/>
            <person name="Tunlid A."/>
            <person name="Henrissat B."/>
            <person name="Grigoriev I.V."/>
            <person name="Hibbett D.S."/>
            <person name="Martin F."/>
            <person name="Nordberg H.P."/>
            <person name="Cantor M.N."/>
            <person name="Hua S.X."/>
        </authorList>
    </citation>
    <scope>NUCLEOTIDE SEQUENCE [LARGE SCALE GENOMIC DNA]</scope>
    <source>
        <strain evidence="1 2">LaAM-08-1</strain>
    </source>
</reference>
<dbReference type="EMBL" id="KN838807">
    <property type="protein sequence ID" value="KIJ94155.1"/>
    <property type="molecule type" value="Genomic_DNA"/>
</dbReference>
<organism evidence="1 2">
    <name type="scientific">Laccaria amethystina LaAM-08-1</name>
    <dbReference type="NCBI Taxonomy" id="1095629"/>
    <lineage>
        <taxon>Eukaryota</taxon>
        <taxon>Fungi</taxon>
        <taxon>Dikarya</taxon>
        <taxon>Basidiomycota</taxon>
        <taxon>Agaricomycotina</taxon>
        <taxon>Agaricomycetes</taxon>
        <taxon>Agaricomycetidae</taxon>
        <taxon>Agaricales</taxon>
        <taxon>Agaricineae</taxon>
        <taxon>Hydnangiaceae</taxon>
        <taxon>Laccaria</taxon>
    </lineage>
</organism>
<dbReference type="Proteomes" id="UP000054477">
    <property type="component" value="Unassembled WGS sequence"/>
</dbReference>
<evidence type="ECO:0000313" key="2">
    <source>
        <dbReference type="Proteomes" id="UP000054477"/>
    </source>
</evidence>
<proteinExistence type="predicted"/>
<dbReference type="AlphaFoldDB" id="A0A0C9WRP9"/>
<sequence length="93" mass="10870">MTSFKRYTIYLYWAFRRLFGKFCRGPDKHRRTGLSSHHDLTTMLLKLALITATSTEESSTLAPFKDGASLSFRPFTIRSLPFLCQRLRSYKEV</sequence>
<protein>
    <submittedName>
        <fullName evidence="1">Uncharacterized protein</fullName>
    </submittedName>
</protein>
<gene>
    <name evidence="1" type="ORF">K443DRAFT_683999</name>
</gene>
<evidence type="ECO:0000313" key="1">
    <source>
        <dbReference type="EMBL" id="KIJ94155.1"/>
    </source>
</evidence>
<name>A0A0C9WRP9_9AGAR</name>